<dbReference type="PANTHER" id="PTHR32089">
    <property type="entry name" value="METHYL-ACCEPTING CHEMOTAXIS PROTEIN MCPB"/>
    <property type="match status" value="1"/>
</dbReference>
<comment type="similarity">
    <text evidence="2">Belongs to the methyl-accepting chemotaxis (MCP) protein family.</text>
</comment>
<dbReference type="PROSITE" id="PS50111">
    <property type="entry name" value="CHEMOTAXIS_TRANSDUC_2"/>
    <property type="match status" value="1"/>
</dbReference>
<dbReference type="InterPro" id="IPR003660">
    <property type="entry name" value="HAMP_dom"/>
</dbReference>
<gene>
    <name evidence="7" type="ORF">SAMN04489757_12814</name>
</gene>
<dbReference type="SUPFAM" id="SSF58104">
    <property type="entry name" value="Methyl-accepting chemotaxis protein (MCP) signaling domain"/>
    <property type="match status" value="1"/>
</dbReference>
<proteinExistence type="inferred from homology"/>
<evidence type="ECO:0000313" key="7">
    <source>
        <dbReference type="EMBL" id="SFO45764.1"/>
    </source>
</evidence>
<dbReference type="GO" id="GO:0007165">
    <property type="term" value="P:signal transduction"/>
    <property type="evidence" value="ECO:0007669"/>
    <property type="project" value="UniProtKB-KW"/>
</dbReference>
<dbReference type="PROSITE" id="PS50885">
    <property type="entry name" value="HAMP"/>
    <property type="match status" value="1"/>
</dbReference>
<dbReference type="InterPro" id="IPR004089">
    <property type="entry name" value="MCPsignal_dom"/>
</dbReference>
<evidence type="ECO:0000256" key="2">
    <source>
        <dbReference type="ARBA" id="ARBA00029447"/>
    </source>
</evidence>
<evidence type="ECO:0000256" key="3">
    <source>
        <dbReference type="PROSITE-ProRule" id="PRU00284"/>
    </source>
</evidence>
<dbReference type="GO" id="GO:0016020">
    <property type="term" value="C:membrane"/>
    <property type="evidence" value="ECO:0007669"/>
    <property type="project" value="InterPro"/>
</dbReference>
<evidence type="ECO:0000259" key="6">
    <source>
        <dbReference type="PROSITE" id="PS50885"/>
    </source>
</evidence>
<feature type="transmembrane region" description="Helical" evidence="4">
    <location>
        <begin position="12"/>
        <end position="35"/>
    </location>
</feature>
<feature type="domain" description="HAMP" evidence="6">
    <location>
        <begin position="225"/>
        <end position="264"/>
    </location>
</feature>
<evidence type="ECO:0000256" key="4">
    <source>
        <dbReference type="SAM" id="Phobius"/>
    </source>
</evidence>
<protein>
    <submittedName>
        <fullName evidence="7">Methyl-accepting chemotaxis protein</fullName>
    </submittedName>
</protein>
<dbReference type="STRING" id="1527.SAMN04489757_12814"/>
<dbReference type="Pfam" id="PF12729">
    <property type="entry name" value="4HB_MCP_1"/>
    <property type="match status" value="1"/>
</dbReference>
<evidence type="ECO:0000259" key="5">
    <source>
        <dbReference type="PROSITE" id="PS50111"/>
    </source>
</evidence>
<dbReference type="Proteomes" id="UP000198806">
    <property type="component" value="Unassembled WGS sequence"/>
</dbReference>
<keyword evidence="4" id="KW-0472">Membrane</keyword>
<keyword evidence="1 3" id="KW-0807">Transducer</keyword>
<accession>A0A1I5HBU9</accession>
<keyword evidence="4" id="KW-0812">Transmembrane</keyword>
<keyword evidence="4" id="KW-1133">Transmembrane helix</keyword>
<dbReference type="Pfam" id="PF00015">
    <property type="entry name" value="MCPsignal"/>
    <property type="match status" value="1"/>
</dbReference>
<feature type="transmembrane region" description="Helical" evidence="4">
    <location>
        <begin position="190"/>
        <end position="214"/>
    </location>
</feature>
<keyword evidence="8" id="KW-1185">Reference proteome</keyword>
<dbReference type="AlphaFoldDB" id="A0A1I5HBU9"/>
<feature type="domain" description="Methyl-accepting transducer" evidence="5">
    <location>
        <begin position="276"/>
        <end position="527"/>
    </location>
</feature>
<dbReference type="Pfam" id="PF00672">
    <property type="entry name" value="HAMP"/>
    <property type="match status" value="1"/>
</dbReference>
<dbReference type="SMART" id="SM00283">
    <property type="entry name" value="MA"/>
    <property type="match status" value="1"/>
</dbReference>
<dbReference type="InterPro" id="IPR024478">
    <property type="entry name" value="HlyB_4HB_MCP"/>
</dbReference>
<dbReference type="RefSeq" id="WP_091687574.1">
    <property type="nucleotide sequence ID" value="NZ_BAABFM010000011.1"/>
</dbReference>
<dbReference type="PANTHER" id="PTHR32089:SF112">
    <property type="entry name" value="LYSOZYME-LIKE PROTEIN-RELATED"/>
    <property type="match status" value="1"/>
</dbReference>
<dbReference type="CDD" id="cd06225">
    <property type="entry name" value="HAMP"/>
    <property type="match status" value="1"/>
</dbReference>
<sequence>MKMMRKMSIKVKLLLGFTAANLILIIVGLLGLYGIETLQKNSEMIYSYNLRSVDQLHQVKESLLNIRMEIQNAVLHEDPDQTATAERKIKIYAQQNQTVLKSYSELDLAKDMKADYIKLQGLLIEYRDARTKLLDEAKAGNYDKAKEMVTGVLEIIGRVDVVIDGLIEKNQVMAKEDYDFNTVTYNKIRIYMLIVAVSGVSISMLISILISFGISRLAKKGLEFARAVGEGDLTYQVEVKSDDELGKLIKALIQARDNIRQLIYNIIEQSQEVTASSEELSATLEEMSSTFSQIENNTSSIVDNIQEVHAITEELSATVEQVNSGVAQLSSESMQSSDESVHIKDRSIEIKNKGFESKSLADTLYEEKEEKILKAIEQGSVVDEIIIFAESIAAIAEQTNLLAINAAIESARAGEQGKGFAVVADEIRVLAEKSSGYVKNIQSVVANVKGAVGNLSENSKDVLDFISNRVRDDYKLLIETGSSYEKDAAFVSDLSRNVAAMAESLNTSTEEIAAVVQTIVVNVDSTNKNSDEILLSIEQTAKAMEEVARTAQHQSAIAEELSRMTSLFKI</sequence>
<dbReference type="EMBL" id="FOWD01000028">
    <property type="protein sequence ID" value="SFO45764.1"/>
    <property type="molecule type" value="Genomic_DNA"/>
</dbReference>
<evidence type="ECO:0000313" key="8">
    <source>
        <dbReference type="Proteomes" id="UP000198806"/>
    </source>
</evidence>
<organism evidence="7 8">
    <name type="scientific">Anaerocolumna aminovalerica</name>
    <dbReference type="NCBI Taxonomy" id="1527"/>
    <lineage>
        <taxon>Bacteria</taxon>
        <taxon>Bacillati</taxon>
        <taxon>Bacillota</taxon>
        <taxon>Clostridia</taxon>
        <taxon>Lachnospirales</taxon>
        <taxon>Lachnospiraceae</taxon>
        <taxon>Anaerocolumna</taxon>
    </lineage>
</organism>
<dbReference type="OrthoDB" id="1887545at2"/>
<dbReference type="Gene3D" id="1.10.287.950">
    <property type="entry name" value="Methyl-accepting chemotaxis protein"/>
    <property type="match status" value="1"/>
</dbReference>
<name>A0A1I5HBU9_9FIRM</name>
<evidence type="ECO:0000256" key="1">
    <source>
        <dbReference type="ARBA" id="ARBA00023224"/>
    </source>
</evidence>
<reference evidence="7 8" key="1">
    <citation type="submission" date="2016-10" db="EMBL/GenBank/DDBJ databases">
        <authorList>
            <person name="de Groot N.N."/>
        </authorList>
    </citation>
    <scope>NUCLEOTIDE SEQUENCE [LARGE SCALE GENOMIC DNA]</scope>
    <source>
        <strain evidence="7 8">DSM 1283</strain>
    </source>
</reference>